<evidence type="ECO:0000256" key="1">
    <source>
        <dbReference type="SAM" id="Phobius"/>
    </source>
</evidence>
<feature type="transmembrane region" description="Helical" evidence="1">
    <location>
        <begin position="381"/>
        <end position="398"/>
    </location>
</feature>
<dbReference type="EMBL" id="JANQDX010000014">
    <property type="protein sequence ID" value="KAL0912310.1"/>
    <property type="molecule type" value="Genomic_DNA"/>
</dbReference>
<keyword evidence="1" id="KW-0472">Membrane</keyword>
<evidence type="ECO:0000313" key="2">
    <source>
        <dbReference type="EMBL" id="KAL0912310.1"/>
    </source>
</evidence>
<dbReference type="InterPro" id="IPR040256">
    <property type="entry name" value="At4g02000-like"/>
</dbReference>
<proteinExistence type="predicted"/>
<organism evidence="2 3">
    <name type="scientific">Dendrobium thyrsiflorum</name>
    <name type="common">Pinecone-like raceme dendrobium</name>
    <name type="synonym">Orchid</name>
    <dbReference type="NCBI Taxonomy" id="117978"/>
    <lineage>
        <taxon>Eukaryota</taxon>
        <taxon>Viridiplantae</taxon>
        <taxon>Streptophyta</taxon>
        <taxon>Embryophyta</taxon>
        <taxon>Tracheophyta</taxon>
        <taxon>Spermatophyta</taxon>
        <taxon>Magnoliopsida</taxon>
        <taxon>Liliopsida</taxon>
        <taxon>Asparagales</taxon>
        <taxon>Orchidaceae</taxon>
        <taxon>Epidendroideae</taxon>
        <taxon>Malaxideae</taxon>
        <taxon>Dendrobiinae</taxon>
        <taxon>Dendrobium</taxon>
    </lineage>
</organism>
<keyword evidence="3" id="KW-1185">Reference proteome</keyword>
<accession>A0ABD0UHJ3</accession>
<keyword evidence="1" id="KW-0812">Transmembrane</keyword>
<evidence type="ECO:0000313" key="3">
    <source>
        <dbReference type="Proteomes" id="UP001552299"/>
    </source>
</evidence>
<sequence>MSFPFDAREAMLCIKSRGAVVPGGSVIDLKATTLRGLTALWIAEEEVLHLAKPFNLALVGKFLLLRLVLDSIRKFFFNLKLTGAFLVTLLDQRHVLIKLSNDLDCGKIFAHRSYYISNCFMKLIKCFHGLGSLFGHLIQSDNATTVGFRPSVACILVELDVTKKYPESVWLGPEKYRYIQKSPIMPSELICVNNVVDSPLVSPSRDNPLKNLVCDGDRMVNINIISDGSSKNLVSSPIGMNLSNDGCDGTGNLVDANSNSIIDSLLPFEGMDVLNSLPIIDLYVFPMSNGVCINLEGGLHKDLHSFDPIDHSNWLEEFSCNIRCDWDSYGSCSNLSLDDFDLNMMNIDKIGFSMGSCFFAVWNLLCLVAVALPLGFLGCSLSSNVFYAGLCGPWYLALW</sequence>
<reference evidence="2 3" key="1">
    <citation type="journal article" date="2024" name="Plant Biotechnol. J.">
        <title>Dendrobium thyrsiflorum genome and its molecular insights into genes involved in important horticultural traits.</title>
        <authorList>
            <person name="Chen B."/>
            <person name="Wang J.Y."/>
            <person name="Zheng P.J."/>
            <person name="Li K.L."/>
            <person name="Liang Y.M."/>
            <person name="Chen X.F."/>
            <person name="Zhang C."/>
            <person name="Zhao X."/>
            <person name="He X."/>
            <person name="Zhang G.Q."/>
            <person name="Liu Z.J."/>
            <person name="Xu Q."/>
        </authorList>
    </citation>
    <scope>NUCLEOTIDE SEQUENCE [LARGE SCALE GENOMIC DNA]</scope>
    <source>
        <strain evidence="2">GZMU011</strain>
    </source>
</reference>
<gene>
    <name evidence="2" type="ORF">M5K25_018274</name>
</gene>
<dbReference type="PANTHER" id="PTHR31286:SF180">
    <property type="entry name" value="OS10G0362600 PROTEIN"/>
    <property type="match status" value="1"/>
</dbReference>
<comment type="caution">
    <text evidence="2">The sequence shown here is derived from an EMBL/GenBank/DDBJ whole genome shotgun (WGS) entry which is preliminary data.</text>
</comment>
<dbReference type="Proteomes" id="UP001552299">
    <property type="component" value="Unassembled WGS sequence"/>
</dbReference>
<protein>
    <submittedName>
        <fullName evidence="2">Uncharacterized protein</fullName>
    </submittedName>
</protein>
<name>A0ABD0UHJ3_DENTH</name>
<dbReference type="AlphaFoldDB" id="A0ABD0UHJ3"/>
<dbReference type="PANTHER" id="PTHR31286">
    <property type="entry name" value="GLYCINE-RICH CELL WALL STRUCTURAL PROTEIN 1.8-LIKE"/>
    <property type="match status" value="1"/>
</dbReference>
<keyword evidence="1" id="KW-1133">Transmembrane helix</keyword>
<feature type="transmembrane region" description="Helical" evidence="1">
    <location>
        <begin position="350"/>
        <end position="375"/>
    </location>
</feature>